<protein>
    <submittedName>
        <fullName evidence="2">Uncharacterized protein</fullName>
    </submittedName>
</protein>
<accession>A0A0E9UEN0</accession>
<reference evidence="2" key="2">
    <citation type="journal article" date="2015" name="Fish Shellfish Immunol.">
        <title>Early steps in the European eel (Anguilla anguilla)-Vibrio vulnificus interaction in the gills: Role of the RtxA13 toxin.</title>
        <authorList>
            <person name="Callol A."/>
            <person name="Pajuelo D."/>
            <person name="Ebbesson L."/>
            <person name="Teles M."/>
            <person name="MacKenzie S."/>
            <person name="Amaro C."/>
        </authorList>
    </citation>
    <scope>NUCLEOTIDE SEQUENCE</scope>
</reference>
<name>A0A0E9UEN0_ANGAN</name>
<proteinExistence type="predicted"/>
<sequence length="41" mass="4470">MKLLSLVMNIFRVWASLSSLIPPVLISDCPVLSQTLTQAAL</sequence>
<dbReference type="EMBL" id="GBXM01044877">
    <property type="protein sequence ID" value="JAH63700.1"/>
    <property type="molecule type" value="Transcribed_RNA"/>
</dbReference>
<keyword evidence="1" id="KW-0732">Signal</keyword>
<evidence type="ECO:0000313" key="2">
    <source>
        <dbReference type="EMBL" id="JAH63700.1"/>
    </source>
</evidence>
<dbReference type="AlphaFoldDB" id="A0A0E9UEN0"/>
<feature type="signal peptide" evidence="1">
    <location>
        <begin position="1"/>
        <end position="15"/>
    </location>
</feature>
<feature type="chain" id="PRO_5012294398" evidence="1">
    <location>
        <begin position="16"/>
        <end position="41"/>
    </location>
</feature>
<reference evidence="2" key="1">
    <citation type="submission" date="2014-11" db="EMBL/GenBank/DDBJ databases">
        <authorList>
            <person name="Amaro Gonzalez C."/>
        </authorList>
    </citation>
    <scope>NUCLEOTIDE SEQUENCE</scope>
</reference>
<evidence type="ECO:0000256" key="1">
    <source>
        <dbReference type="SAM" id="SignalP"/>
    </source>
</evidence>
<organism evidence="2">
    <name type="scientific">Anguilla anguilla</name>
    <name type="common">European freshwater eel</name>
    <name type="synonym">Muraena anguilla</name>
    <dbReference type="NCBI Taxonomy" id="7936"/>
    <lineage>
        <taxon>Eukaryota</taxon>
        <taxon>Metazoa</taxon>
        <taxon>Chordata</taxon>
        <taxon>Craniata</taxon>
        <taxon>Vertebrata</taxon>
        <taxon>Euteleostomi</taxon>
        <taxon>Actinopterygii</taxon>
        <taxon>Neopterygii</taxon>
        <taxon>Teleostei</taxon>
        <taxon>Anguilliformes</taxon>
        <taxon>Anguillidae</taxon>
        <taxon>Anguilla</taxon>
    </lineage>
</organism>